<protein>
    <submittedName>
        <fullName evidence="1">Uncharacterized protein</fullName>
    </submittedName>
</protein>
<accession>A0A6J5T4Z4</accession>
<organism evidence="1">
    <name type="scientific">uncultured Caudovirales phage</name>
    <dbReference type="NCBI Taxonomy" id="2100421"/>
    <lineage>
        <taxon>Viruses</taxon>
        <taxon>Duplodnaviria</taxon>
        <taxon>Heunggongvirae</taxon>
        <taxon>Uroviricota</taxon>
        <taxon>Caudoviricetes</taxon>
        <taxon>Peduoviridae</taxon>
        <taxon>Maltschvirus</taxon>
        <taxon>Maltschvirus maltsch</taxon>
    </lineage>
</organism>
<name>A0A6J5T4Z4_9CAUD</name>
<sequence length="91" mass="10552">MTAADRRFIAYHLVNPHVYTALVRLARGLVANGRRRFGIGMLFEVLRWETAMSTTGDDFKLNNNYRSRYARLIMATCPDLTDVFDTRELHT</sequence>
<gene>
    <name evidence="1" type="ORF">UFOVP1659_20</name>
</gene>
<proteinExistence type="predicted"/>
<dbReference type="EMBL" id="LR797516">
    <property type="protein sequence ID" value="CAB4222286.1"/>
    <property type="molecule type" value="Genomic_DNA"/>
</dbReference>
<reference evidence="1" key="1">
    <citation type="submission" date="2020-05" db="EMBL/GenBank/DDBJ databases">
        <authorList>
            <person name="Chiriac C."/>
            <person name="Salcher M."/>
            <person name="Ghai R."/>
            <person name="Kavagutti S V."/>
        </authorList>
    </citation>
    <scope>NUCLEOTIDE SEQUENCE</scope>
</reference>
<evidence type="ECO:0000313" key="1">
    <source>
        <dbReference type="EMBL" id="CAB4222286.1"/>
    </source>
</evidence>